<name>A0A918KQL5_9PROT</name>
<feature type="transmembrane region" description="Helical" evidence="1">
    <location>
        <begin position="281"/>
        <end position="300"/>
    </location>
</feature>
<dbReference type="RefSeq" id="WP_189585994.1">
    <property type="nucleotide sequence ID" value="NZ_BMYV01000002.1"/>
</dbReference>
<keyword evidence="1" id="KW-1133">Transmembrane helix</keyword>
<evidence type="ECO:0000256" key="1">
    <source>
        <dbReference type="SAM" id="Phobius"/>
    </source>
</evidence>
<evidence type="ECO:0000313" key="4">
    <source>
        <dbReference type="Proteomes" id="UP000600865"/>
    </source>
</evidence>
<evidence type="ECO:0000259" key="2">
    <source>
        <dbReference type="Pfam" id="PF00535"/>
    </source>
</evidence>
<gene>
    <name evidence="3" type="ORF">GCM10011309_23020</name>
</gene>
<dbReference type="Pfam" id="PF13641">
    <property type="entry name" value="Glyco_tranf_2_3"/>
    <property type="match status" value="1"/>
</dbReference>
<protein>
    <submittedName>
        <fullName evidence="3">Glycosyl transferase</fullName>
    </submittedName>
</protein>
<dbReference type="CDD" id="cd04186">
    <property type="entry name" value="GT_2_like_c"/>
    <property type="match status" value="1"/>
</dbReference>
<keyword evidence="4" id="KW-1185">Reference proteome</keyword>
<dbReference type="PANTHER" id="PTHR43179:SF7">
    <property type="entry name" value="RHAMNOSYLTRANSFERASE WBBL"/>
    <property type="match status" value="1"/>
</dbReference>
<dbReference type="PANTHER" id="PTHR43179">
    <property type="entry name" value="RHAMNOSYLTRANSFERASE WBBL"/>
    <property type="match status" value="1"/>
</dbReference>
<organism evidence="3 4">
    <name type="scientific">Litorimonas cladophorae</name>
    <dbReference type="NCBI Taxonomy" id="1220491"/>
    <lineage>
        <taxon>Bacteria</taxon>
        <taxon>Pseudomonadati</taxon>
        <taxon>Pseudomonadota</taxon>
        <taxon>Alphaproteobacteria</taxon>
        <taxon>Maricaulales</taxon>
        <taxon>Robiginitomaculaceae</taxon>
    </lineage>
</organism>
<dbReference type="Pfam" id="PF00535">
    <property type="entry name" value="Glycos_transf_2"/>
    <property type="match status" value="1"/>
</dbReference>
<keyword evidence="1" id="KW-0472">Membrane</keyword>
<dbReference type="Gene3D" id="3.90.550.10">
    <property type="entry name" value="Spore Coat Polysaccharide Biosynthesis Protein SpsA, Chain A"/>
    <property type="match status" value="1"/>
</dbReference>
<feature type="domain" description="Glycosyltransferase 2-like" evidence="2">
    <location>
        <begin position="25"/>
        <end position="124"/>
    </location>
</feature>
<comment type="caution">
    <text evidence="3">The sequence shown here is derived from an EMBL/GenBank/DDBJ whole genome shotgun (WGS) entry which is preliminary data.</text>
</comment>
<dbReference type="GO" id="GO:0016740">
    <property type="term" value="F:transferase activity"/>
    <property type="evidence" value="ECO:0007669"/>
    <property type="project" value="UniProtKB-KW"/>
</dbReference>
<sequence>MTKIVTFNVEGTIPATDTVRKRPISVVMVSYMTGPALIEAIMAVLADRDVHELIVVDNGNTESARARLSELTAKRNRVRFLQGHGNIGFARACNYGAKLATGHYLLFLNPDAVITSGAARQLANAGDCLVEPWITGGLLRDETGKEQRGARRRALTPLSALVGFLPILEVIPGLRSIHRETDELPKHTVQIDTISGACLMTDRPSFDKMGGFDERYFLHVEDIEICRRARQLGGQVAFVPGATVMHYGSTSNAPRIWIEKEKLKGFLRYFWHYQPGPMSKILTVLAAPFMAAAILGRAYLLSLRGAMTREGPRKAPPAK</sequence>
<keyword evidence="3" id="KW-0808">Transferase</keyword>
<dbReference type="InterPro" id="IPR001173">
    <property type="entry name" value="Glyco_trans_2-like"/>
</dbReference>
<dbReference type="EMBL" id="BMYV01000002">
    <property type="protein sequence ID" value="GGX72138.1"/>
    <property type="molecule type" value="Genomic_DNA"/>
</dbReference>
<reference evidence="3 4" key="1">
    <citation type="journal article" date="2014" name="Int. J. Syst. Evol. Microbiol.">
        <title>Complete genome sequence of Corynebacterium casei LMG S-19264T (=DSM 44701T), isolated from a smear-ripened cheese.</title>
        <authorList>
            <consortium name="US DOE Joint Genome Institute (JGI-PGF)"/>
            <person name="Walter F."/>
            <person name="Albersmeier A."/>
            <person name="Kalinowski J."/>
            <person name="Ruckert C."/>
        </authorList>
    </citation>
    <scope>NUCLEOTIDE SEQUENCE [LARGE SCALE GENOMIC DNA]</scope>
    <source>
        <strain evidence="3 4">KCTC 23968</strain>
    </source>
</reference>
<dbReference type="Proteomes" id="UP000600865">
    <property type="component" value="Unassembled WGS sequence"/>
</dbReference>
<dbReference type="AlphaFoldDB" id="A0A918KQL5"/>
<keyword evidence="1" id="KW-0812">Transmembrane</keyword>
<dbReference type="SUPFAM" id="SSF53448">
    <property type="entry name" value="Nucleotide-diphospho-sugar transferases"/>
    <property type="match status" value="1"/>
</dbReference>
<evidence type="ECO:0000313" key="3">
    <source>
        <dbReference type="EMBL" id="GGX72138.1"/>
    </source>
</evidence>
<proteinExistence type="predicted"/>
<accession>A0A918KQL5</accession>
<dbReference type="InterPro" id="IPR029044">
    <property type="entry name" value="Nucleotide-diphossugar_trans"/>
</dbReference>